<organism evidence="2 3">
    <name type="scientific">Petrolisthes cinctipes</name>
    <name type="common">Flat porcelain crab</name>
    <dbReference type="NCBI Taxonomy" id="88211"/>
    <lineage>
        <taxon>Eukaryota</taxon>
        <taxon>Metazoa</taxon>
        <taxon>Ecdysozoa</taxon>
        <taxon>Arthropoda</taxon>
        <taxon>Crustacea</taxon>
        <taxon>Multicrustacea</taxon>
        <taxon>Malacostraca</taxon>
        <taxon>Eumalacostraca</taxon>
        <taxon>Eucarida</taxon>
        <taxon>Decapoda</taxon>
        <taxon>Pleocyemata</taxon>
        <taxon>Anomura</taxon>
        <taxon>Galatheoidea</taxon>
        <taxon>Porcellanidae</taxon>
        <taxon>Petrolisthes</taxon>
    </lineage>
</organism>
<gene>
    <name evidence="2" type="ORF">Pcinc_037743</name>
</gene>
<feature type="compositionally biased region" description="Basic and acidic residues" evidence="1">
    <location>
        <begin position="28"/>
        <end position="50"/>
    </location>
</feature>
<proteinExistence type="predicted"/>
<evidence type="ECO:0000313" key="3">
    <source>
        <dbReference type="Proteomes" id="UP001286313"/>
    </source>
</evidence>
<dbReference type="EMBL" id="JAWQEG010006060">
    <property type="protein sequence ID" value="KAK3855881.1"/>
    <property type="molecule type" value="Genomic_DNA"/>
</dbReference>
<dbReference type="Proteomes" id="UP001286313">
    <property type="component" value="Unassembled WGS sequence"/>
</dbReference>
<evidence type="ECO:0000256" key="1">
    <source>
        <dbReference type="SAM" id="MobiDB-lite"/>
    </source>
</evidence>
<reference evidence="2" key="1">
    <citation type="submission" date="2023-10" db="EMBL/GenBank/DDBJ databases">
        <title>Genome assemblies of two species of porcelain crab, Petrolisthes cinctipes and Petrolisthes manimaculis (Anomura: Porcellanidae).</title>
        <authorList>
            <person name="Angst P."/>
        </authorList>
    </citation>
    <scope>NUCLEOTIDE SEQUENCE</scope>
    <source>
        <strain evidence="2">PB745_01</strain>
        <tissue evidence="2">Gill</tissue>
    </source>
</reference>
<feature type="region of interest" description="Disordered" evidence="1">
    <location>
        <begin position="1"/>
        <end position="50"/>
    </location>
</feature>
<feature type="non-terminal residue" evidence="2">
    <location>
        <position position="50"/>
    </location>
</feature>
<protein>
    <submittedName>
        <fullName evidence="2">Uncharacterized protein</fullName>
    </submittedName>
</protein>
<name>A0AAE1ENN7_PETCI</name>
<accession>A0AAE1ENN7</accession>
<evidence type="ECO:0000313" key="2">
    <source>
        <dbReference type="EMBL" id="KAK3855881.1"/>
    </source>
</evidence>
<sequence length="50" mass="5818">MKEEGGETGWKGKEKNGGEDDDVRGRRRWEQREKKGGEKVVSLEKQEELE</sequence>
<keyword evidence="3" id="KW-1185">Reference proteome</keyword>
<feature type="compositionally biased region" description="Basic and acidic residues" evidence="1">
    <location>
        <begin position="1"/>
        <end position="18"/>
    </location>
</feature>
<dbReference type="AlphaFoldDB" id="A0AAE1ENN7"/>
<comment type="caution">
    <text evidence="2">The sequence shown here is derived from an EMBL/GenBank/DDBJ whole genome shotgun (WGS) entry which is preliminary data.</text>
</comment>